<dbReference type="InterPro" id="IPR011994">
    <property type="entry name" value="Cytidylate_kinase_dom"/>
</dbReference>
<sequence length="223" mass="24400">MSYNIAIDGPAGAGKSTIAKKLAKKLGYVYVDTGAMYRAIALFLLREKVQPQDTDSILAKCTGADVTISYQDGEQIVLLNGENVNGLIRTEEVGNMASNSSAVPAVRDRLRSLQQELAANENVIMDGRDIGTCVLPDADVKIFLTADSAVRARRRFEELAAKGTPEPLEKIEKDIIERDARDRNREISPLMQAEDAVLVDTSEMTIDEVVEAILEICRKKGCI</sequence>
<dbReference type="HAMAP" id="MF_00238">
    <property type="entry name" value="Cytidyl_kinase_type1"/>
    <property type="match status" value="1"/>
</dbReference>
<dbReference type="Gene3D" id="3.40.50.300">
    <property type="entry name" value="P-loop containing nucleotide triphosphate hydrolases"/>
    <property type="match status" value="1"/>
</dbReference>
<keyword evidence="2 8" id="KW-0808">Transferase</keyword>
<evidence type="ECO:0000259" key="9">
    <source>
        <dbReference type="Pfam" id="PF02224"/>
    </source>
</evidence>
<comment type="subcellular location">
    <subcellularLocation>
        <location evidence="8">Cytoplasm</location>
    </subcellularLocation>
</comment>
<evidence type="ECO:0000256" key="6">
    <source>
        <dbReference type="ARBA" id="ARBA00047615"/>
    </source>
</evidence>
<evidence type="ECO:0000256" key="4">
    <source>
        <dbReference type="ARBA" id="ARBA00022777"/>
    </source>
</evidence>
<evidence type="ECO:0000256" key="3">
    <source>
        <dbReference type="ARBA" id="ARBA00022741"/>
    </source>
</evidence>
<keyword evidence="11" id="KW-1185">Reference proteome</keyword>
<dbReference type="GO" id="GO:0015949">
    <property type="term" value="P:nucleobase-containing small molecule interconversion"/>
    <property type="evidence" value="ECO:0007669"/>
    <property type="project" value="TreeGrafter"/>
</dbReference>
<evidence type="ECO:0000256" key="8">
    <source>
        <dbReference type="HAMAP-Rule" id="MF_00238"/>
    </source>
</evidence>
<comment type="catalytic activity">
    <reaction evidence="6 8">
        <text>dCMP + ATP = dCDP + ADP</text>
        <dbReference type="Rhea" id="RHEA:25094"/>
        <dbReference type="ChEBI" id="CHEBI:30616"/>
        <dbReference type="ChEBI" id="CHEBI:57566"/>
        <dbReference type="ChEBI" id="CHEBI:58593"/>
        <dbReference type="ChEBI" id="CHEBI:456216"/>
        <dbReference type="EC" id="2.7.4.25"/>
    </reaction>
</comment>
<dbReference type="SUPFAM" id="SSF52540">
    <property type="entry name" value="P-loop containing nucleoside triphosphate hydrolases"/>
    <property type="match status" value="1"/>
</dbReference>
<dbReference type="InterPro" id="IPR003136">
    <property type="entry name" value="Cytidylate_kin"/>
</dbReference>
<name>A0A3E3I1I3_9FIRM</name>
<protein>
    <recommendedName>
        <fullName evidence="8">Cytidylate kinase</fullName>
        <shortName evidence="8">CK</shortName>
        <ecNumber evidence="8">2.7.4.25</ecNumber>
    </recommendedName>
    <alternativeName>
        <fullName evidence="8">Cytidine monophosphate kinase</fullName>
        <shortName evidence="8">CMP kinase</shortName>
    </alternativeName>
</protein>
<evidence type="ECO:0000256" key="5">
    <source>
        <dbReference type="ARBA" id="ARBA00022840"/>
    </source>
</evidence>
<organism evidence="10 11">
    <name type="scientific">Eisenbergiella massiliensis</name>
    <dbReference type="NCBI Taxonomy" id="1720294"/>
    <lineage>
        <taxon>Bacteria</taxon>
        <taxon>Bacillati</taxon>
        <taxon>Bacillota</taxon>
        <taxon>Clostridia</taxon>
        <taxon>Lachnospirales</taxon>
        <taxon>Lachnospiraceae</taxon>
        <taxon>Eisenbergiella</taxon>
    </lineage>
</organism>
<keyword evidence="4 8" id="KW-0418">Kinase</keyword>
<evidence type="ECO:0000256" key="2">
    <source>
        <dbReference type="ARBA" id="ARBA00022679"/>
    </source>
</evidence>
<dbReference type="PANTHER" id="PTHR21299:SF2">
    <property type="entry name" value="CYTIDYLATE KINASE"/>
    <property type="match status" value="1"/>
</dbReference>
<reference evidence="10 11" key="1">
    <citation type="submission" date="2018-08" db="EMBL/GenBank/DDBJ databases">
        <title>A genome reference for cultivated species of the human gut microbiota.</title>
        <authorList>
            <person name="Zou Y."/>
            <person name="Xue W."/>
            <person name="Luo G."/>
        </authorList>
    </citation>
    <scope>NUCLEOTIDE SEQUENCE [LARGE SCALE GENOMIC DNA]</scope>
    <source>
        <strain evidence="10 11">TF05-5AC</strain>
    </source>
</reference>
<dbReference type="AlphaFoldDB" id="A0A3E3I1I3"/>
<gene>
    <name evidence="8" type="primary">cmk</name>
    <name evidence="10" type="ORF">DXC51_17340</name>
</gene>
<dbReference type="NCBIfam" id="TIGR00017">
    <property type="entry name" value="cmk"/>
    <property type="match status" value="1"/>
</dbReference>
<dbReference type="EMBL" id="QVLV01000012">
    <property type="protein sequence ID" value="RGE58333.1"/>
    <property type="molecule type" value="Genomic_DNA"/>
</dbReference>
<dbReference type="RefSeq" id="WP_117545069.1">
    <property type="nucleotide sequence ID" value="NZ_JBKUNB010000030.1"/>
</dbReference>
<evidence type="ECO:0000256" key="1">
    <source>
        <dbReference type="ARBA" id="ARBA00009427"/>
    </source>
</evidence>
<dbReference type="GeneID" id="97988586"/>
<dbReference type="CDD" id="cd02020">
    <property type="entry name" value="CMPK"/>
    <property type="match status" value="1"/>
</dbReference>
<dbReference type="Proteomes" id="UP000260812">
    <property type="component" value="Unassembled WGS sequence"/>
</dbReference>
<dbReference type="GO" id="GO:0005829">
    <property type="term" value="C:cytosol"/>
    <property type="evidence" value="ECO:0007669"/>
    <property type="project" value="TreeGrafter"/>
</dbReference>
<feature type="binding site" evidence="8">
    <location>
        <begin position="9"/>
        <end position="17"/>
    </location>
    <ligand>
        <name>ATP</name>
        <dbReference type="ChEBI" id="CHEBI:30616"/>
    </ligand>
</feature>
<proteinExistence type="inferred from homology"/>
<accession>A0A3E3I1I3</accession>
<evidence type="ECO:0000313" key="11">
    <source>
        <dbReference type="Proteomes" id="UP000260812"/>
    </source>
</evidence>
<dbReference type="GO" id="GO:0036431">
    <property type="term" value="F:dCMP kinase activity"/>
    <property type="evidence" value="ECO:0007669"/>
    <property type="project" value="InterPro"/>
</dbReference>
<dbReference type="InterPro" id="IPR027417">
    <property type="entry name" value="P-loop_NTPase"/>
</dbReference>
<keyword evidence="8" id="KW-0963">Cytoplasm</keyword>
<dbReference type="GO" id="GO:0036430">
    <property type="term" value="F:CMP kinase activity"/>
    <property type="evidence" value="ECO:0007669"/>
    <property type="project" value="RHEA"/>
</dbReference>
<comment type="similarity">
    <text evidence="1 8">Belongs to the cytidylate kinase family. Type 1 subfamily.</text>
</comment>
<dbReference type="Pfam" id="PF02224">
    <property type="entry name" value="Cytidylate_kin"/>
    <property type="match status" value="1"/>
</dbReference>
<evidence type="ECO:0000256" key="7">
    <source>
        <dbReference type="ARBA" id="ARBA00048478"/>
    </source>
</evidence>
<evidence type="ECO:0000313" key="10">
    <source>
        <dbReference type="EMBL" id="RGE58333.1"/>
    </source>
</evidence>
<dbReference type="GO" id="GO:0006220">
    <property type="term" value="P:pyrimidine nucleotide metabolic process"/>
    <property type="evidence" value="ECO:0007669"/>
    <property type="project" value="UniProtKB-UniRule"/>
</dbReference>
<comment type="catalytic activity">
    <reaction evidence="7 8">
        <text>CMP + ATP = CDP + ADP</text>
        <dbReference type="Rhea" id="RHEA:11600"/>
        <dbReference type="ChEBI" id="CHEBI:30616"/>
        <dbReference type="ChEBI" id="CHEBI:58069"/>
        <dbReference type="ChEBI" id="CHEBI:60377"/>
        <dbReference type="ChEBI" id="CHEBI:456216"/>
        <dbReference type="EC" id="2.7.4.25"/>
    </reaction>
</comment>
<keyword evidence="5 8" id="KW-0067">ATP-binding</keyword>
<keyword evidence="3 8" id="KW-0547">Nucleotide-binding</keyword>
<comment type="caution">
    <text evidence="10">The sequence shown here is derived from an EMBL/GenBank/DDBJ whole genome shotgun (WGS) entry which is preliminary data.</text>
</comment>
<dbReference type="EC" id="2.7.4.25" evidence="8"/>
<dbReference type="PANTHER" id="PTHR21299">
    <property type="entry name" value="CYTIDYLATE KINASE/PANTOATE-BETA-ALANINE LIGASE"/>
    <property type="match status" value="1"/>
</dbReference>
<feature type="domain" description="Cytidylate kinase" evidence="9">
    <location>
        <begin position="5"/>
        <end position="218"/>
    </location>
</feature>
<dbReference type="GO" id="GO:0005524">
    <property type="term" value="F:ATP binding"/>
    <property type="evidence" value="ECO:0007669"/>
    <property type="project" value="UniProtKB-UniRule"/>
</dbReference>